<name>A0ABR3FGL1_9AGAR</name>
<evidence type="ECO:0000313" key="1">
    <source>
        <dbReference type="EMBL" id="KAL0574454.1"/>
    </source>
</evidence>
<dbReference type="Proteomes" id="UP001465976">
    <property type="component" value="Unassembled WGS sequence"/>
</dbReference>
<dbReference type="Gene3D" id="2.40.110.10">
    <property type="entry name" value="Butyryl-CoA Dehydrogenase, subunit A, domain 2"/>
    <property type="match status" value="1"/>
</dbReference>
<keyword evidence="2" id="KW-1185">Reference proteome</keyword>
<dbReference type="InterPro" id="IPR009100">
    <property type="entry name" value="AcylCoA_DH/oxidase_NM_dom_sf"/>
</dbReference>
<sequence length="224" mass="24604">MASFPTVSLRSNPLFQGSDDDALGDPHSNRLKDAFTRAKLISAAHKITSQDALRCTEKFWNMHLDPICLRDLTAWVFMTIQTDLVAPTVGYYASQSNSRDLEDLAESMIRCNVSAWLMTNEVGHGIDALNLETTATLLKDGTYDLHTPRLEAEKFMPATLPDAGVPKIGIVMARVIVDGSERGVRAFIVPLNDGETMSKGVTARRLPERCGAPPFGHAMTSFNH</sequence>
<evidence type="ECO:0008006" key="3">
    <source>
        <dbReference type="Google" id="ProtNLM"/>
    </source>
</evidence>
<dbReference type="InterPro" id="IPR046373">
    <property type="entry name" value="Acyl-CoA_Oxase/DH_mid-dom_sf"/>
</dbReference>
<dbReference type="InterPro" id="IPR012258">
    <property type="entry name" value="Acyl-CoA_oxidase"/>
</dbReference>
<dbReference type="EMBL" id="JBAHYK010000395">
    <property type="protein sequence ID" value="KAL0574454.1"/>
    <property type="molecule type" value="Genomic_DNA"/>
</dbReference>
<organism evidence="1 2">
    <name type="scientific">Marasmius crinis-equi</name>
    <dbReference type="NCBI Taxonomy" id="585013"/>
    <lineage>
        <taxon>Eukaryota</taxon>
        <taxon>Fungi</taxon>
        <taxon>Dikarya</taxon>
        <taxon>Basidiomycota</taxon>
        <taxon>Agaricomycotina</taxon>
        <taxon>Agaricomycetes</taxon>
        <taxon>Agaricomycetidae</taxon>
        <taxon>Agaricales</taxon>
        <taxon>Marasmiineae</taxon>
        <taxon>Marasmiaceae</taxon>
        <taxon>Marasmius</taxon>
    </lineage>
</organism>
<accession>A0ABR3FGL1</accession>
<proteinExistence type="predicted"/>
<dbReference type="SUPFAM" id="SSF56645">
    <property type="entry name" value="Acyl-CoA dehydrogenase NM domain-like"/>
    <property type="match status" value="1"/>
</dbReference>
<gene>
    <name evidence="1" type="ORF">V5O48_007493</name>
</gene>
<comment type="caution">
    <text evidence="1">The sequence shown here is derived from an EMBL/GenBank/DDBJ whole genome shotgun (WGS) entry which is preliminary data.</text>
</comment>
<reference evidence="1 2" key="1">
    <citation type="submission" date="2024-02" db="EMBL/GenBank/DDBJ databases">
        <title>A draft genome for the cacao thread blight pathogen Marasmius crinis-equi.</title>
        <authorList>
            <person name="Cohen S.P."/>
            <person name="Baruah I.K."/>
            <person name="Amoako-Attah I."/>
            <person name="Bukari Y."/>
            <person name="Meinhardt L.W."/>
            <person name="Bailey B.A."/>
        </authorList>
    </citation>
    <scope>NUCLEOTIDE SEQUENCE [LARGE SCALE GENOMIC DNA]</scope>
    <source>
        <strain evidence="1 2">GH-76</strain>
    </source>
</reference>
<protein>
    <recommendedName>
        <fullName evidence="3">Acyl-CoA oxidase</fullName>
    </recommendedName>
</protein>
<feature type="non-terminal residue" evidence="1">
    <location>
        <position position="224"/>
    </location>
</feature>
<dbReference type="PANTHER" id="PTHR10909">
    <property type="entry name" value="ELECTRON TRANSPORT OXIDOREDUCTASE"/>
    <property type="match status" value="1"/>
</dbReference>
<evidence type="ECO:0000313" key="2">
    <source>
        <dbReference type="Proteomes" id="UP001465976"/>
    </source>
</evidence>
<dbReference type="PANTHER" id="PTHR10909:SF382">
    <property type="entry name" value="ACYL-COENZYME A OXIDASE"/>
    <property type="match status" value="1"/>
</dbReference>